<dbReference type="Pfam" id="PF01638">
    <property type="entry name" value="HxlR"/>
    <property type="match status" value="1"/>
</dbReference>
<dbReference type="InterPro" id="IPR002577">
    <property type="entry name" value="HTH_HxlR"/>
</dbReference>
<evidence type="ECO:0000313" key="5">
    <source>
        <dbReference type="EMBL" id="MFC4245677.1"/>
    </source>
</evidence>
<dbReference type="PANTHER" id="PTHR33204">
    <property type="entry name" value="TRANSCRIPTIONAL REGULATOR, MARR FAMILY"/>
    <property type="match status" value="1"/>
</dbReference>
<feature type="domain" description="HTH hxlR-type" evidence="4">
    <location>
        <begin position="36"/>
        <end position="137"/>
    </location>
</feature>
<dbReference type="AlphaFoldDB" id="A0ABD5NUN1"/>
<dbReference type="GeneID" id="71852490"/>
<comment type="caution">
    <text evidence="5">The sequence shown here is derived from an EMBL/GenBank/DDBJ whole genome shotgun (WGS) entry which is preliminary data.</text>
</comment>
<dbReference type="PROSITE" id="PS51118">
    <property type="entry name" value="HTH_HXLR"/>
    <property type="match status" value="1"/>
</dbReference>
<evidence type="ECO:0000313" key="6">
    <source>
        <dbReference type="Proteomes" id="UP001595821"/>
    </source>
</evidence>
<gene>
    <name evidence="5" type="ORF">ACFOZ7_01425</name>
</gene>
<organism evidence="5 6">
    <name type="scientific">Natribaculum luteum</name>
    <dbReference type="NCBI Taxonomy" id="1586232"/>
    <lineage>
        <taxon>Archaea</taxon>
        <taxon>Methanobacteriati</taxon>
        <taxon>Methanobacteriota</taxon>
        <taxon>Stenosarchaea group</taxon>
        <taxon>Halobacteria</taxon>
        <taxon>Halobacteriales</taxon>
        <taxon>Natrialbaceae</taxon>
        <taxon>Natribaculum</taxon>
    </lineage>
</organism>
<keyword evidence="1" id="KW-0805">Transcription regulation</keyword>
<keyword evidence="3" id="KW-0804">Transcription</keyword>
<dbReference type="InterPro" id="IPR036388">
    <property type="entry name" value="WH-like_DNA-bd_sf"/>
</dbReference>
<protein>
    <submittedName>
        <fullName evidence="5">Winged helix-turn-helix transcriptional regulator</fullName>
    </submittedName>
</protein>
<name>A0ABD5NUN1_9EURY</name>
<dbReference type="InterPro" id="IPR036390">
    <property type="entry name" value="WH_DNA-bd_sf"/>
</dbReference>
<dbReference type="SUPFAM" id="SSF46785">
    <property type="entry name" value="Winged helix' DNA-binding domain"/>
    <property type="match status" value="1"/>
</dbReference>
<dbReference type="GO" id="GO:0003677">
    <property type="term" value="F:DNA binding"/>
    <property type="evidence" value="ECO:0007669"/>
    <property type="project" value="UniProtKB-KW"/>
</dbReference>
<dbReference type="PANTHER" id="PTHR33204:SF18">
    <property type="entry name" value="TRANSCRIPTIONAL REGULATORY PROTEIN"/>
    <property type="match status" value="1"/>
</dbReference>
<accession>A0ABD5NUN1</accession>
<dbReference type="Gene3D" id="1.10.10.10">
    <property type="entry name" value="Winged helix-like DNA-binding domain superfamily/Winged helix DNA-binding domain"/>
    <property type="match status" value="1"/>
</dbReference>
<evidence type="ECO:0000256" key="1">
    <source>
        <dbReference type="ARBA" id="ARBA00023015"/>
    </source>
</evidence>
<dbReference type="EMBL" id="JBHSDJ010000002">
    <property type="protein sequence ID" value="MFC4245677.1"/>
    <property type="molecule type" value="Genomic_DNA"/>
</dbReference>
<evidence type="ECO:0000259" key="4">
    <source>
        <dbReference type="PROSITE" id="PS51118"/>
    </source>
</evidence>
<dbReference type="Proteomes" id="UP001595821">
    <property type="component" value="Unassembled WGS sequence"/>
</dbReference>
<proteinExistence type="predicted"/>
<dbReference type="RefSeq" id="WP_246971624.1">
    <property type="nucleotide sequence ID" value="NZ_CP095397.1"/>
</dbReference>
<evidence type="ECO:0000256" key="3">
    <source>
        <dbReference type="ARBA" id="ARBA00023163"/>
    </source>
</evidence>
<sequence length="139" mass="15742">MARAHDVADTVHTLLEHDGLERADLEEVREADDETAEEITTDLLALLGRTHALALLREFALGSEPLRFSDLESTLEVSPSTLSARLSEFVEAGLLERESYDEIPPRVEYRATEKTNALAPLFFYLDLWADRYGYDLEET</sequence>
<reference evidence="5 6" key="1">
    <citation type="journal article" date="2014" name="Int. J. Syst. Evol. Microbiol.">
        <title>Complete genome sequence of Corynebacterium casei LMG S-19264T (=DSM 44701T), isolated from a smear-ripened cheese.</title>
        <authorList>
            <consortium name="US DOE Joint Genome Institute (JGI-PGF)"/>
            <person name="Walter F."/>
            <person name="Albersmeier A."/>
            <person name="Kalinowski J."/>
            <person name="Ruckert C."/>
        </authorList>
    </citation>
    <scope>NUCLEOTIDE SEQUENCE [LARGE SCALE GENOMIC DNA]</scope>
    <source>
        <strain evidence="5 6">IBRC-M 10912</strain>
    </source>
</reference>
<keyword evidence="2" id="KW-0238">DNA-binding</keyword>
<evidence type="ECO:0000256" key="2">
    <source>
        <dbReference type="ARBA" id="ARBA00023125"/>
    </source>
</evidence>